<comment type="caution">
    <text evidence="2">The sequence shown here is derived from an EMBL/GenBank/DDBJ whole genome shotgun (WGS) entry which is preliminary data.</text>
</comment>
<reference evidence="2 3" key="1">
    <citation type="submission" date="2017-08" db="EMBL/GenBank/DDBJ databases">
        <title>Draft Genome Sequence of Loktanella cinnabarina Strain XM1, Isolated from Coastal Surface Water.</title>
        <authorList>
            <person name="Ma R."/>
            <person name="Wang J."/>
            <person name="Wang Q."/>
            <person name="Ma Z."/>
            <person name="Li J."/>
            <person name="Chen L."/>
        </authorList>
    </citation>
    <scope>NUCLEOTIDE SEQUENCE [LARGE SCALE GENOMIC DNA]</scope>
    <source>
        <strain evidence="2 3">XM1</strain>
    </source>
</reference>
<dbReference type="Pfam" id="PF02643">
    <property type="entry name" value="DUF192"/>
    <property type="match status" value="1"/>
</dbReference>
<dbReference type="PANTHER" id="PTHR37953:SF1">
    <property type="entry name" value="UPF0127 PROTEIN MJ1496"/>
    <property type="match status" value="1"/>
</dbReference>
<keyword evidence="1" id="KW-0732">Signal</keyword>
<proteinExistence type="predicted"/>
<organism evidence="2 3">
    <name type="scientific">Limimaricola cinnabarinus</name>
    <dbReference type="NCBI Taxonomy" id="1125964"/>
    <lineage>
        <taxon>Bacteria</taxon>
        <taxon>Pseudomonadati</taxon>
        <taxon>Pseudomonadota</taxon>
        <taxon>Alphaproteobacteria</taxon>
        <taxon>Rhodobacterales</taxon>
        <taxon>Paracoccaceae</taxon>
        <taxon>Limimaricola</taxon>
    </lineage>
</organism>
<dbReference type="EMBL" id="NQWH01000052">
    <property type="protein sequence ID" value="PHP26222.1"/>
    <property type="molecule type" value="Genomic_DNA"/>
</dbReference>
<dbReference type="PANTHER" id="PTHR37953">
    <property type="entry name" value="UPF0127 PROTEIN MJ1496"/>
    <property type="match status" value="1"/>
</dbReference>
<dbReference type="AlphaFoldDB" id="A0A2G1MC28"/>
<feature type="chain" id="PRO_5013619065" description="DUF192 domain-containing protein" evidence="1">
    <location>
        <begin position="20"/>
        <end position="157"/>
    </location>
</feature>
<gene>
    <name evidence="2" type="ORF">CJ301_17590</name>
</gene>
<accession>A0A2G1MC28</accession>
<dbReference type="InterPro" id="IPR038695">
    <property type="entry name" value="Saro_0823-like_sf"/>
</dbReference>
<protein>
    <recommendedName>
        <fullName evidence="4">DUF192 domain-containing protein</fullName>
    </recommendedName>
</protein>
<evidence type="ECO:0000313" key="2">
    <source>
        <dbReference type="EMBL" id="PHP26222.1"/>
    </source>
</evidence>
<keyword evidence="3" id="KW-1185">Reference proteome</keyword>
<evidence type="ECO:0008006" key="4">
    <source>
        <dbReference type="Google" id="ProtNLM"/>
    </source>
</evidence>
<dbReference type="Gene3D" id="2.60.120.1140">
    <property type="entry name" value="Protein of unknown function DUF192"/>
    <property type="match status" value="1"/>
</dbReference>
<dbReference type="InterPro" id="IPR003795">
    <property type="entry name" value="DUF192"/>
</dbReference>
<dbReference type="RefSeq" id="WP_099278657.1">
    <property type="nucleotide sequence ID" value="NZ_KZ304989.1"/>
</dbReference>
<evidence type="ECO:0000313" key="3">
    <source>
        <dbReference type="Proteomes" id="UP000221860"/>
    </source>
</evidence>
<feature type="signal peptide" evidence="1">
    <location>
        <begin position="1"/>
        <end position="19"/>
    </location>
</feature>
<evidence type="ECO:0000256" key="1">
    <source>
        <dbReference type="SAM" id="SignalP"/>
    </source>
</evidence>
<dbReference type="OrthoDB" id="9808290at2"/>
<sequence length="157" mass="16654">MKTALLAALLAALPLAAFGAECAPDRVTVAGDWGQAGFAVELADDAAERALGLMHREEMPRMAGMLFVYDEPGPVSFWMRNTLIPLDIIFARADGTIGRVHSRARPLDETPIPGGDDIQYVLEINGGMAARLGISEGDTLRHPAIGSDEVPAADPCD</sequence>
<dbReference type="Proteomes" id="UP000221860">
    <property type="component" value="Unassembled WGS sequence"/>
</dbReference>
<name>A0A2G1MC28_9RHOB</name>